<comment type="cofactor">
    <cofactor evidence="3">
        <name>Zn(2+)</name>
        <dbReference type="ChEBI" id="CHEBI:29105"/>
    </cofactor>
    <text evidence="3">Binds 1 divalent metal cation per subunit.</text>
</comment>
<evidence type="ECO:0000313" key="5">
    <source>
        <dbReference type="EMBL" id="AEI81978.1"/>
    </source>
</evidence>
<accession>F8GXA8</accession>
<dbReference type="KEGG" id="cnc:CNE_BB1p05580"/>
<geneLocation type="plasmid" evidence="5 6">
    <name>pBB1</name>
</geneLocation>
<gene>
    <name evidence="5" type="ordered locus">CNE_BB1p05580</name>
</gene>
<feature type="active site" description="Proton donor/acceptor" evidence="2">
    <location>
        <position position="200"/>
    </location>
</feature>
<dbReference type="AlphaFoldDB" id="F8GXA8"/>
<dbReference type="EMBL" id="CP002879">
    <property type="protein sequence ID" value="AEI81978.1"/>
    <property type="molecule type" value="Genomic_DNA"/>
</dbReference>
<comment type="similarity">
    <text evidence="1">Belongs to the SMP-30/CGR1 family.</text>
</comment>
<feature type="binding site" evidence="3">
    <location>
        <position position="21"/>
    </location>
    <ligand>
        <name>a divalent metal cation</name>
        <dbReference type="ChEBI" id="CHEBI:60240"/>
    </ligand>
</feature>
<keyword evidence="3" id="KW-0479">Metal-binding</keyword>
<keyword evidence="3" id="KW-0862">Zinc</keyword>
<dbReference type="HOGENOM" id="CLU_036110_4_0_4"/>
<feature type="binding site" evidence="3">
    <location>
        <position position="200"/>
    </location>
    <ligand>
        <name>a divalent metal cation</name>
        <dbReference type="ChEBI" id="CHEBI:60240"/>
    </ligand>
</feature>
<dbReference type="GO" id="GO:0005509">
    <property type="term" value="F:calcium ion binding"/>
    <property type="evidence" value="ECO:0007669"/>
    <property type="project" value="TreeGrafter"/>
</dbReference>
<dbReference type="Gene3D" id="2.120.10.30">
    <property type="entry name" value="TolB, C-terminal domain"/>
    <property type="match status" value="1"/>
</dbReference>
<dbReference type="GO" id="GO:0004341">
    <property type="term" value="F:gluconolactonase activity"/>
    <property type="evidence" value="ECO:0007669"/>
    <property type="project" value="TreeGrafter"/>
</dbReference>
<dbReference type="InterPro" id="IPR005511">
    <property type="entry name" value="SMP-30"/>
</dbReference>
<feature type="domain" description="SMP-30/Gluconolactonase/LRE-like region" evidence="4">
    <location>
        <begin position="21"/>
        <end position="255"/>
    </location>
</feature>
<sequence length="297" mass="32189">MEAHMKKYQPSLLAEDFIFLEAPRWHDNRLWISDVFDHAVYALDLNGTRQKVCVVPHRPSGLGFLPDGTPIVVSSKDRRLMKIDGQSIVEYADLSAMAAGDLNDFAVDAQGRIYVGNFGYDYDAGEPRALTSLHRVDRDGTIKIAARGLEFPNGSVIVNDGKTLIVAETWLGRLTAFDIDGQGELGNRRLYADLGAREPDGICADAAGAIWVACFNTGEFLRVLDGGSITDIIAFDGRAISCTLGGADGRQLFCSVYRGNDNELSERIRKGAILTVEVDVPAPCSSAVRVHSVPSAA</sequence>
<dbReference type="SUPFAM" id="SSF63829">
    <property type="entry name" value="Calcium-dependent phosphotriesterase"/>
    <property type="match status" value="1"/>
</dbReference>
<name>F8GXA8_CUPNN</name>
<dbReference type="GO" id="GO:0019853">
    <property type="term" value="P:L-ascorbic acid biosynthetic process"/>
    <property type="evidence" value="ECO:0007669"/>
    <property type="project" value="TreeGrafter"/>
</dbReference>
<evidence type="ECO:0000259" key="4">
    <source>
        <dbReference type="Pfam" id="PF08450"/>
    </source>
</evidence>
<reference evidence="5 6" key="1">
    <citation type="journal article" date="2011" name="J. Bacteriol.">
        <title>Complete genome sequence of the type strain Cupriavidus necator N-1.</title>
        <authorList>
            <person name="Poehlein A."/>
            <person name="Kusian B."/>
            <person name="Friedrich B."/>
            <person name="Daniel R."/>
            <person name="Bowien B."/>
        </authorList>
    </citation>
    <scope>NUCLEOTIDE SEQUENCE [LARGE SCALE GENOMIC DNA]</scope>
    <source>
        <strain evidence="6">ATCC 43291 / DSM 13513 / CCUG 52238 / LMG 8453 / N-1</strain>
        <plasmid evidence="5 6">pBB1</plasmid>
    </source>
</reference>
<dbReference type="PANTHER" id="PTHR10907">
    <property type="entry name" value="REGUCALCIN"/>
    <property type="match status" value="1"/>
</dbReference>
<feature type="binding site" evidence="3">
    <location>
        <position position="153"/>
    </location>
    <ligand>
        <name>a divalent metal cation</name>
        <dbReference type="ChEBI" id="CHEBI:60240"/>
    </ligand>
</feature>
<organism evidence="5 6">
    <name type="scientific">Cupriavidus necator (strain ATCC 43291 / DSM 13513 / CCUG 52238 / LMG 8453 / N-1)</name>
    <name type="common">Ralstonia eutropha</name>
    <dbReference type="NCBI Taxonomy" id="1042878"/>
    <lineage>
        <taxon>Bacteria</taxon>
        <taxon>Pseudomonadati</taxon>
        <taxon>Pseudomonadota</taxon>
        <taxon>Betaproteobacteria</taxon>
        <taxon>Burkholderiales</taxon>
        <taxon>Burkholderiaceae</taxon>
        <taxon>Cupriavidus</taxon>
    </lineage>
</organism>
<dbReference type="InterPro" id="IPR011042">
    <property type="entry name" value="6-blade_b-propeller_TolB-like"/>
</dbReference>
<proteinExistence type="inferred from homology"/>
<evidence type="ECO:0000256" key="3">
    <source>
        <dbReference type="PIRSR" id="PIRSR605511-2"/>
    </source>
</evidence>
<evidence type="ECO:0000256" key="2">
    <source>
        <dbReference type="PIRSR" id="PIRSR605511-1"/>
    </source>
</evidence>
<dbReference type="InterPro" id="IPR013658">
    <property type="entry name" value="SGL"/>
</dbReference>
<dbReference type="Pfam" id="PF08450">
    <property type="entry name" value="SGL"/>
    <property type="match status" value="1"/>
</dbReference>
<dbReference type="PRINTS" id="PR01790">
    <property type="entry name" value="SMP30FAMILY"/>
</dbReference>
<evidence type="ECO:0000313" key="6">
    <source>
        <dbReference type="Proteomes" id="UP000006798"/>
    </source>
</evidence>
<keyword evidence="5" id="KW-0614">Plasmid</keyword>
<protein>
    <submittedName>
        <fullName evidence="5">Gluconolaconase</fullName>
    </submittedName>
</protein>
<feature type="binding site" evidence="3">
    <location>
        <position position="103"/>
    </location>
    <ligand>
        <name>substrate</name>
    </ligand>
</feature>
<dbReference type="Proteomes" id="UP000006798">
    <property type="component" value="Plasmid pBB1"/>
</dbReference>
<evidence type="ECO:0000256" key="1">
    <source>
        <dbReference type="ARBA" id="ARBA00008853"/>
    </source>
</evidence>
<feature type="binding site" evidence="3">
    <location>
        <position position="121"/>
    </location>
    <ligand>
        <name>substrate</name>
    </ligand>
</feature>
<dbReference type="PANTHER" id="PTHR10907:SF47">
    <property type="entry name" value="REGUCALCIN"/>
    <property type="match status" value="1"/>
</dbReference>